<reference evidence="16 17" key="1">
    <citation type="journal article" date="2020" name="Nature">
        <title>Six reference-quality genomes reveal evolution of bat adaptations.</title>
        <authorList>
            <person name="Jebb D."/>
            <person name="Huang Z."/>
            <person name="Pippel M."/>
            <person name="Hughes G.M."/>
            <person name="Lavrichenko K."/>
            <person name="Devanna P."/>
            <person name="Winkler S."/>
            <person name="Jermiin L.S."/>
            <person name="Skirmuntt E.C."/>
            <person name="Katzourakis A."/>
            <person name="Burkitt-Gray L."/>
            <person name="Ray D.A."/>
            <person name="Sullivan K.A.M."/>
            <person name="Roscito J.G."/>
            <person name="Kirilenko B.M."/>
            <person name="Davalos L.M."/>
            <person name="Corthals A.P."/>
            <person name="Power M.L."/>
            <person name="Jones G."/>
            <person name="Ransome R.D."/>
            <person name="Dechmann D.K.N."/>
            <person name="Locatelli A.G."/>
            <person name="Puechmaille S.J."/>
            <person name="Fedrigo O."/>
            <person name="Jarvis E.D."/>
            <person name="Hiller M."/>
            <person name="Vernes S.C."/>
            <person name="Myers E.W."/>
            <person name="Teeling E.C."/>
        </authorList>
    </citation>
    <scope>NUCLEOTIDE SEQUENCE [LARGE SCALE GENOMIC DNA]</scope>
    <source>
        <strain evidence="16">MMolMol1</strain>
        <tissue evidence="16">Muscle</tissue>
    </source>
</reference>
<dbReference type="Pfam" id="PF18633">
    <property type="entry name" value="zf-CCCH_8"/>
    <property type="match status" value="1"/>
</dbReference>
<evidence type="ECO:0000256" key="11">
    <source>
        <dbReference type="PROSITE-ProRule" id="PRU00723"/>
    </source>
</evidence>
<dbReference type="InterPro" id="IPR004170">
    <property type="entry name" value="WWE_dom"/>
</dbReference>
<keyword evidence="6" id="KW-0677">Repeat</keyword>
<keyword evidence="17" id="KW-1185">Reference proteome</keyword>
<dbReference type="Gene3D" id="3.30.720.50">
    <property type="match status" value="1"/>
</dbReference>
<feature type="region of interest" description="Disordered" evidence="12">
    <location>
        <begin position="222"/>
        <end position="247"/>
    </location>
</feature>
<keyword evidence="5 11" id="KW-0479">Metal-binding</keyword>
<organism evidence="16 17">
    <name type="scientific">Molossus molossus</name>
    <name type="common">Pallas' mastiff bat</name>
    <name type="synonym">Vespertilio molossus</name>
    <dbReference type="NCBI Taxonomy" id="27622"/>
    <lineage>
        <taxon>Eukaryota</taxon>
        <taxon>Metazoa</taxon>
        <taxon>Chordata</taxon>
        <taxon>Craniata</taxon>
        <taxon>Vertebrata</taxon>
        <taxon>Euteleostomi</taxon>
        <taxon>Mammalia</taxon>
        <taxon>Eutheria</taxon>
        <taxon>Laurasiatheria</taxon>
        <taxon>Chiroptera</taxon>
        <taxon>Yangochiroptera</taxon>
        <taxon>Molossidae</taxon>
        <taxon>Molossus</taxon>
    </lineage>
</organism>
<keyword evidence="4" id="KW-0597">Phosphoprotein</keyword>
<dbReference type="Gene3D" id="1.10.10.10">
    <property type="entry name" value="Winged helix-like DNA-binding domain superfamily/Winged helix DNA-binding domain"/>
    <property type="match status" value="1"/>
</dbReference>
<dbReference type="InParanoid" id="A0A7J8HE71"/>
<dbReference type="OrthoDB" id="6133115at2759"/>
<evidence type="ECO:0000256" key="1">
    <source>
        <dbReference type="ARBA" id="ARBA00004123"/>
    </source>
</evidence>
<gene>
    <name evidence="16" type="ORF">HJG59_019782</name>
</gene>
<evidence type="ECO:0000256" key="6">
    <source>
        <dbReference type="ARBA" id="ARBA00022737"/>
    </source>
</evidence>
<sequence>MADPEVCSFITKVLCAHGGRMALDALLDEIALSEAQLCEVLEAAGPNHFVVLETSGRTGVTRSVIATTAARVCRRKYCQKGCGNLHLCKLNMLGRCHFSQMERNLCKYSHDVLSEENFRILKEHQLSGLNKEELAVLLVQNDPFFMPEICKSYKGEGRRQICSQQAPCERLHICEHFTRGNCGYANCLRSHNLMDRKVLAVMREHGLSAEVVQNIQDICNSKHGRRRPGLRAPSSRGRDLAYRGRSKSRDRFFKGSHEFLAPVPALSERSSTPSPDHIGRTSPLDDVLLEDLSCRFTRLGSQDGPQPSPASSKAPSLGGAGQVGGSQRFSQNGSPEVLFREIHLTSDLPPAPHWKGPTPWLNDSDTIIEDLFSLKEAALYSPLGSPRTPEPLTTVKDLGLLSLDHMNIKDRSENPEVQPLPCFNNLDGMVPDIKRSLDYEATGRRKKSLGWNQETGTTHPNLDTMIAEDSKHREKALWASKSVHNAPDGSGKVTYEPVGFGLTSAVREDKDVLSSGSQSPRTQVLPTRGETHVPTRVSTPPKVPPSTPSSTSRATACEDHGRNSAQSSVASATELARGTPSSALNSVPDVASTMDDHGSKEICLDYLYKGCRHKGCNKVHFYLPYRWQMLIANVWMDLQPMESIEKAYCDPQICIISIGNLKINFQKMICNLKPIRRISTPSSEMKSNGSVFTTKWIWYWKSRSNKWVQYGEKGGNQQISSIDSEYLESFFLCCPRGVVTFHAGSENYELSFQGMIQTNIASNTQKEVIRRPAFVSARDVARLKNGPDQKPAQTPPEPLGSVRLPLQECPSPPVNGYELLEINNQYMEYVRISEYFKATMKNVKIEKIKKLKNAQLLNTFERKKMKMERINEKMLFCATNRDHVDSICSDNFDWMLHGSPDAVYGKGNYFARDAISANKICPHDLKNTVMFIARVLIGDFTEGKRGYTKPPLPYDSCVDTRRNPSIFVIFQKDQIYPEYVIEYVNEDKACVIS</sequence>
<dbReference type="CDD" id="cd01439">
    <property type="entry name" value="TCCD_inducible_PARP_like"/>
    <property type="match status" value="1"/>
</dbReference>
<dbReference type="GO" id="GO:0005737">
    <property type="term" value="C:cytoplasm"/>
    <property type="evidence" value="ECO:0007669"/>
    <property type="project" value="UniProtKB-SubCell"/>
</dbReference>
<feature type="region of interest" description="Disordered" evidence="12">
    <location>
        <begin position="264"/>
        <end position="283"/>
    </location>
</feature>
<evidence type="ECO:0000313" key="16">
    <source>
        <dbReference type="EMBL" id="KAF6470577.1"/>
    </source>
</evidence>
<dbReference type="InterPro" id="IPR051712">
    <property type="entry name" value="ARTD-AVP"/>
</dbReference>
<evidence type="ECO:0000256" key="5">
    <source>
        <dbReference type="ARBA" id="ARBA00022723"/>
    </source>
</evidence>
<keyword evidence="9" id="KW-0539">Nucleus</keyword>
<evidence type="ECO:0000256" key="2">
    <source>
        <dbReference type="ARBA" id="ARBA00004496"/>
    </source>
</evidence>
<dbReference type="GO" id="GO:0032481">
    <property type="term" value="P:positive regulation of type I interferon production"/>
    <property type="evidence" value="ECO:0007669"/>
    <property type="project" value="TreeGrafter"/>
</dbReference>
<evidence type="ECO:0000256" key="7">
    <source>
        <dbReference type="ARBA" id="ARBA00022771"/>
    </source>
</evidence>
<dbReference type="Pfam" id="PF23466">
    <property type="entry name" value="WWE_4"/>
    <property type="match status" value="1"/>
</dbReference>
<evidence type="ECO:0000256" key="9">
    <source>
        <dbReference type="ARBA" id="ARBA00023242"/>
    </source>
</evidence>
<dbReference type="PROSITE" id="PS51059">
    <property type="entry name" value="PARP_CATALYTIC"/>
    <property type="match status" value="1"/>
</dbReference>
<dbReference type="PANTHER" id="PTHR45740:SF8">
    <property type="entry name" value="ZINC FINGER CCCH-TYPE ANTIVIRAL PROTEIN 1"/>
    <property type="match status" value="1"/>
</dbReference>
<feature type="domain" description="C3H1-type" evidence="13">
    <location>
        <begin position="173"/>
        <end position="194"/>
    </location>
</feature>
<feature type="domain" description="WWE" evidence="14">
    <location>
        <begin position="684"/>
        <end position="770"/>
    </location>
</feature>
<evidence type="ECO:0000313" key="17">
    <source>
        <dbReference type="Proteomes" id="UP000550707"/>
    </source>
</evidence>
<comment type="caution">
    <text evidence="16">The sequence shown here is derived from an EMBL/GenBank/DDBJ whole genome shotgun (WGS) entry which is preliminary data.</text>
</comment>
<dbReference type="GO" id="GO:1990404">
    <property type="term" value="F:NAD+-protein mono-ADP-ribosyltransferase activity"/>
    <property type="evidence" value="ECO:0007669"/>
    <property type="project" value="TreeGrafter"/>
</dbReference>
<dbReference type="GO" id="GO:0005634">
    <property type="term" value="C:nucleus"/>
    <property type="evidence" value="ECO:0007669"/>
    <property type="project" value="UniProtKB-SubCell"/>
</dbReference>
<dbReference type="AlphaFoldDB" id="A0A7J8HE71"/>
<evidence type="ECO:0000256" key="10">
    <source>
        <dbReference type="ARBA" id="ARBA00024347"/>
    </source>
</evidence>
<dbReference type="InterPro" id="IPR012317">
    <property type="entry name" value="Poly(ADP-ribose)pol_cat_dom"/>
</dbReference>
<dbReference type="GO" id="GO:0003950">
    <property type="term" value="F:NAD+ poly-ADP-ribosyltransferase activity"/>
    <property type="evidence" value="ECO:0007669"/>
    <property type="project" value="InterPro"/>
</dbReference>
<evidence type="ECO:0000259" key="13">
    <source>
        <dbReference type="PROSITE" id="PS50103"/>
    </source>
</evidence>
<dbReference type="PROSITE" id="PS50918">
    <property type="entry name" value="WWE"/>
    <property type="match status" value="1"/>
</dbReference>
<dbReference type="InterPro" id="IPR057602">
    <property type="entry name" value="Zfn-CCCH_PARP12"/>
</dbReference>
<dbReference type="InterPro" id="IPR000571">
    <property type="entry name" value="Znf_CCCH"/>
</dbReference>
<dbReference type="Pfam" id="PF18606">
    <property type="entry name" value="HTH_53"/>
    <property type="match status" value="1"/>
</dbReference>
<keyword evidence="8 11" id="KW-0862">Zinc</keyword>
<dbReference type="Pfam" id="PF00644">
    <property type="entry name" value="PARP"/>
    <property type="match status" value="1"/>
</dbReference>
<dbReference type="SUPFAM" id="SSF56399">
    <property type="entry name" value="ADP-ribosylation"/>
    <property type="match status" value="1"/>
</dbReference>
<dbReference type="PROSITE" id="PS50103">
    <property type="entry name" value="ZF_C3H1"/>
    <property type="match status" value="1"/>
</dbReference>
<dbReference type="InterPro" id="IPR040954">
    <property type="entry name" value="Znf-CCCH_8"/>
</dbReference>
<comment type="subcellular location">
    <subcellularLocation>
        <location evidence="2">Cytoplasm</location>
    </subcellularLocation>
    <subcellularLocation>
        <location evidence="1">Nucleus</location>
    </subcellularLocation>
</comment>
<feature type="region of interest" description="Disordered" evidence="12">
    <location>
        <begin position="509"/>
        <end position="586"/>
    </location>
</feature>
<dbReference type="InterPro" id="IPR037197">
    <property type="entry name" value="WWE_dom_sf"/>
</dbReference>
<dbReference type="InterPro" id="IPR036388">
    <property type="entry name" value="WH-like_DNA-bd_sf"/>
</dbReference>
<keyword evidence="7 11" id="KW-0863">Zinc-finger</keyword>
<dbReference type="SUPFAM" id="SSF117839">
    <property type="entry name" value="WWE domain"/>
    <property type="match status" value="1"/>
</dbReference>
<feature type="compositionally biased region" description="Polar residues" evidence="12">
    <location>
        <begin position="514"/>
        <end position="525"/>
    </location>
</feature>
<dbReference type="GO" id="GO:0008270">
    <property type="term" value="F:zinc ion binding"/>
    <property type="evidence" value="ECO:0007669"/>
    <property type="project" value="UniProtKB-KW"/>
</dbReference>
<protein>
    <submittedName>
        <fullName evidence="16">Zinc finger CCCH-type containing, antiviral 1</fullName>
    </submittedName>
</protein>
<proteinExistence type="inferred from homology"/>
<dbReference type="GO" id="GO:0061014">
    <property type="term" value="P:positive regulation of mRNA catabolic process"/>
    <property type="evidence" value="ECO:0007669"/>
    <property type="project" value="TreeGrafter"/>
</dbReference>
<feature type="domain" description="PARP catalytic" evidence="15">
    <location>
        <begin position="804"/>
        <end position="993"/>
    </location>
</feature>
<evidence type="ECO:0000256" key="12">
    <source>
        <dbReference type="SAM" id="MobiDB-lite"/>
    </source>
</evidence>
<evidence type="ECO:0000256" key="4">
    <source>
        <dbReference type="ARBA" id="ARBA00022553"/>
    </source>
</evidence>
<feature type="region of interest" description="Disordered" evidence="12">
    <location>
        <begin position="298"/>
        <end position="332"/>
    </location>
</feature>
<feature type="compositionally biased region" description="Basic and acidic residues" evidence="12">
    <location>
        <begin position="236"/>
        <end position="247"/>
    </location>
</feature>
<dbReference type="EMBL" id="JACASF010000007">
    <property type="protein sequence ID" value="KAF6470577.1"/>
    <property type="molecule type" value="Genomic_DNA"/>
</dbReference>
<dbReference type="FunCoup" id="A0A7J8HE71">
    <property type="interactions" value="323"/>
</dbReference>
<name>A0A7J8HE71_MOLMO</name>
<dbReference type="InterPro" id="IPR041360">
    <property type="entry name" value="ZAP_HTH"/>
</dbReference>
<comment type="similarity">
    <text evidence="10">Belongs to the ARTD/PARP family.</text>
</comment>
<evidence type="ECO:0000256" key="3">
    <source>
        <dbReference type="ARBA" id="ARBA00022490"/>
    </source>
</evidence>
<feature type="zinc finger region" description="C3H1-type" evidence="11">
    <location>
        <begin position="173"/>
        <end position="194"/>
    </location>
</feature>
<keyword evidence="3" id="KW-0963">Cytoplasm</keyword>
<dbReference type="Proteomes" id="UP000550707">
    <property type="component" value="Unassembled WGS sequence"/>
</dbReference>
<dbReference type="Gene3D" id="3.90.228.10">
    <property type="match status" value="1"/>
</dbReference>
<evidence type="ECO:0000259" key="14">
    <source>
        <dbReference type="PROSITE" id="PS50918"/>
    </source>
</evidence>
<dbReference type="PANTHER" id="PTHR45740">
    <property type="entry name" value="POLY [ADP-RIBOSE] POLYMERASE"/>
    <property type="match status" value="1"/>
</dbReference>
<dbReference type="GO" id="GO:0009615">
    <property type="term" value="P:response to virus"/>
    <property type="evidence" value="ECO:0007669"/>
    <property type="project" value="TreeGrafter"/>
</dbReference>
<evidence type="ECO:0000256" key="8">
    <source>
        <dbReference type="ARBA" id="ARBA00022833"/>
    </source>
</evidence>
<evidence type="ECO:0000259" key="15">
    <source>
        <dbReference type="PROSITE" id="PS51059"/>
    </source>
</evidence>
<dbReference type="GO" id="GO:0003723">
    <property type="term" value="F:RNA binding"/>
    <property type="evidence" value="ECO:0007669"/>
    <property type="project" value="TreeGrafter"/>
</dbReference>
<dbReference type="Pfam" id="PF02825">
    <property type="entry name" value="WWE"/>
    <property type="match status" value="1"/>
</dbReference>
<dbReference type="Pfam" id="PF25261">
    <property type="entry name" value="zf-CCCH_PARP12"/>
    <property type="match status" value="1"/>
</dbReference>
<accession>A0A7J8HE71</accession>